<dbReference type="EMBL" id="LSSK01000012">
    <property type="protein sequence ID" value="OMH86161.1"/>
    <property type="molecule type" value="Genomic_DNA"/>
</dbReference>
<feature type="compositionally biased region" description="Low complexity" evidence="1">
    <location>
        <begin position="156"/>
        <end position="165"/>
    </location>
</feature>
<comment type="caution">
    <text evidence="2">The sequence shown here is derived from an EMBL/GenBank/DDBJ whole genome shotgun (WGS) entry which is preliminary data.</text>
</comment>
<feature type="compositionally biased region" description="Basic and acidic residues" evidence="1">
    <location>
        <begin position="96"/>
        <end position="124"/>
    </location>
</feature>
<feature type="compositionally biased region" description="Basic and acidic residues" evidence="1">
    <location>
        <begin position="58"/>
        <end position="73"/>
    </location>
</feature>
<evidence type="ECO:0000313" key="3">
    <source>
        <dbReference type="Proteomes" id="UP000188320"/>
    </source>
</evidence>
<dbReference type="OrthoDB" id="59470at2759"/>
<gene>
    <name evidence="2" type="ORF">AX774_g275</name>
</gene>
<protein>
    <submittedName>
        <fullName evidence="2">Uncharacterized protein</fullName>
    </submittedName>
</protein>
<dbReference type="SUPFAM" id="SSF56752">
    <property type="entry name" value="D-aminoacid aminotransferase-like PLP-dependent enzymes"/>
    <property type="match status" value="1"/>
</dbReference>
<sequence length="377" mass="42885">MPHIYEEIKKAIGEEGDISSSEFWKKKLVPWFRQGLEIYRTEVEKYETTMRSTIEQVEGRKRLDSGNTEDKKRSTTFKTMGKQVKNGEIQSWNASRDNESNSKKKLKSELRKDGEKSVKENGEKESEENECDSGSNEVEMITEHGKRIRMSELDTSLSARSAESSDSMDHTHEPMEAKVSVVVSLDPMVVKVMITELYAIGTSKPSVLFLKGRRHNPNVKGISWMLEREKMEELIVPPINEVVLVDPYKLGCYEGISSNFFVTQFSSGKETEYSSYRLVTAPLDVVLKGTIMDLLLKICQKYGIAVDYRLPLLSELQTGAWSGAFVTSTSRLVLPIYSVKIFDRHEPYYLESGACPLVKFLALRVKESLEQESEIIC</sequence>
<name>A0A1R1PYZ5_ZANCU</name>
<feature type="region of interest" description="Disordered" evidence="1">
    <location>
        <begin position="58"/>
        <end position="137"/>
    </location>
</feature>
<dbReference type="Pfam" id="PF01063">
    <property type="entry name" value="Aminotran_4"/>
    <property type="match status" value="1"/>
</dbReference>
<dbReference type="PANTHER" id="PTHR47703:SF2">
    <property type="entry name" value="D-AMINOACID AMINOTRANSFERASE-LIKE PLP-DEPENDENT ENZYMES SUPERFAMILY PROTEIN"/>
    <property type="match status" value="1"/>
</dbReference>
<reference evidence="3" key="1">
    <citation type="submission" date="2017-01" db="EMBL/GenBank/DDBJ databases">
        <authorList>
            <person name="Wang Y."/>
            <person name="White M."/>
            <person name="Kvist S."/>
            <person name="Moncalvo J.-M."/>
        </authorList>
    </citation>
    <scope>NUCLEOTIDE SEQUENCE [LARGE SCALE GENOMIC DNA]</scope>
    <source>
        <strain evidence="3">COL-18-3</strain>
    </source>
</reference>
<keyword evidence="3" id="KW-1185">Reference proteome</keyword>
<dbReference type="Proteomes" id="UP000188320">
    <property type="component" value="Unassembled WGS sequence"/>
</dbReference>
<dbReference type="GO" id="GO:0003824">
    <property type="term" value="F:catalytic activity"/>
    <property type="evidence" value="ECO:0007669"/>
    <property type="project" value="InterPro"/>
</dbReference>
<dbReference type="InterPro" id="IPR036038">
    <property type="entry name" value="Aminotransferase-like"/>
</dbReference>
<dbReference type="InterPro" id="IPR043132">
    <property type="entry name" value="BCAT-like_C"/>
</dbReference>
<feature type="region of interest" description="Disordered" evidence="1">
    <location>
        <begin position="153"/>
        <end position="173"/>
    </location>
</feature>
<evidence type="ECO:0000313" key="2">
    <source>
        <dbReference type="EMBL" id="OMH86161.1"/>
    </source>
</evidence>
<evidence type="ECO:0000256" key="1">
    <source>
        <dbReference type="SAM" id="MobiDB-lite"/>
    </source>
</evidence>
<dbReference type="InterPro" id="IPR001544">
    <property type="entry name" value="Aminotrans_IV"/>
</dbReference>
<accession>A0A1R1PYZ5</accession>
<organism evidence="2 3">
    <name type="scientific">Zancudomyces culisetae</name>
    <name type="common">Gut fungus</name>
    <name type="synonym">Smittium culisetae</name>
    <dbReference type="NCBI Taxonomy" id="1213189"/>
    <lineage>
        <taxon>Eukaryota</taxon>
        <taxon>Fungi</taxon>
        <taxon>Fungi incertae sedis</taxon>
        <taxon>Zoopagomycota</taxon>
        <taxon>Kickxellomycotina</taxon>
        <taxon>Harpellomycetes</taxon>
        <taxon>Harpellales</taxon>
        <taxon>Legeriomycetaceae</taxon>
        <taxon>Zancudomyces</taxon>
    </lineage>
</organism>
<dbReference type="AlphaFoldDB" id="A0A1R1PYZ5"/>
<proteinExistence type="predicted"/>
<dbReference type="PANTHER" id="PTHR47703">
    <property type="entry name" value="D-AMINOACID AMINOTRANSFERASE-LIKE PLP-DEPENDENT ENZYMES SUPERFAMILY PROTEIN"/>
    <property type="match status" value="1"/>
</dbReference>
<dbReference type="Gene3D" id="3.20.10.10">
    <property type="entry name" value="D-amino Acid Aminotransferase, subunit A, domain 2"/>
    <property type="match status" value="1"/>
</dbReference>